<accession>A0A9J6C487</accession>
<keyword evidence="9" id="KW-1185">Reference proteome</keyword>
<evidence type="ECO:0000256" key="7">
    <source>
        <dbReference type="RuleBase" id="RU000570"/>
    </source>
</evidence>
<evidence type="ECO:0000256" key="2">
    <source>
        <dbReference type="ARBA" id="ARBA00007645"/>
    </source>
</evidence>
<evidence type="ECO:0000256" key="6">
    <source>
        <dbReference type="ARBA" id="ARBA00023274"/>
    </source>
</evidence>
<dbReference type="Proteomes" id="UP001107558">
    <property type="component" value="Chromosome 2"/>
</dbReference>
<keyword evidence="4 7" id="KW-0689">Ribosomal protein</keyword>
<dbReference type="PANTHER" id="PTHR46909">
    <property type="entry name" value="39S RIBOSOMAL PROTEIN L36, MITOCHONDRIAL"/>
    <property type="match status" value="1"/>
</dbReference>
<keyword evidence="6 7" id="KW-0687">Ribonucleoprotein</keyword>
<keyword evidence="5" id="KW-0496">Mitochondrion</keyword>
<evidence type="ECO:0000256" key="1">
    <source>
        <dbReference type="ARBA" id="ARBA00004173"/>
    </source>
</evidence>
<dbReference type="GO" id="GO:0005762">
    <property type="term" value="C:mitochondrial large ribosomal subunit"/>
    <property type="evidence" value="ECO:0007669"/>
    <property type="project" value="TreeGrafter"/>
</dbReference>
<comment type="similarity">
    <text evidence="2 7">Belongs to the bacterial ribosomal protein bL36 family.</text>
</comment>
<evidence type="ECO:0000256" key="5">
    <source>
        <dbReference type="ARBA" id="ARBA00023128"/>
    </source>
</evidence>
<dbReference type="PANTHER" id="PTHR46909:SF1">
    <property type="entry name" value="LARGE RIBOSOMAL SUBUNIT PROTEIN BL36M"/>
    <property type="match status" value="1"/>
</dbReference>
<sequence length="114" mass="13605">MWSQIVRISKIIQPIMQNQSVRNFSFFTSPSIINNNYGLSAFLKPCITTINIERGLKQVGRCKRRCKDCYFVVRQERLYVMCKTHPRHKQMAMKKREHNTWILTDATQSPRRAW</sequence>
<dbReference type="EMBL" id="JADBJN010000002">
    <property type="protein sequence ID" value="KAG5676725.1"/>
    <property type="molecule type" value="Genomic_DNA"/>
</dbReference>
<dbReference type="GO" id="GO:0006412">
    <property type="term" value="P:translation"/>
    <property type="evidence" value="ECO:0007669"/>
    <property type="project" value="InterPro"/>
</dbReference>
<dbReference type="InterPro" id="IPR035977">
    <property type="entry name" value="Ribosomal_bL36_sp"/>
</dbReference>
<reference evidence="8" key="1">
    <citation type="submission" date="2021-03" db="EMBL/GenBank/DDBJ databases">
        <title>Chromosome level genome of the anhydrobiotic midge Polypedilum vanderplanki.</title>
        <authorList>
            <person name="Yoshida Y."/>
            <person name="Kikawada T."/>
            <person name="Gusev O."/>
        </authorList>
    </citation>
    <scope>NUCLEOTIDE SEQUENCE</scope>
    <source>
        <strain evidence="8">NIAS01</strain>
        <tissue evidence="8">Whole body or cell culture</tissue>
    </source>
</reference>
<evidence type="ECO:0000256" key="4">
    <source>
        <dbReference type="ARBA" id="ARBA00022980"/>
    </source>
</evidence>
<protein>
    <recommendedName>
        <fullName evidence="7">Ribosomal protein</fullName>
    </recommendedName>
</protein>
<dbReference type="NCBIfam" id="TIGR01022">
    <property type="entry name" value="rpmJ_bact"/>
    <property type="match status" value="1"/>
</dbReference>
<dbReference type="InterPro" id="IPR000473">
    <property type="entry name" value="Ribosomal_bL36"/>
</dbReference>
<organism evidence="8 9">
    <name type="scientific">Polypedilum vanderplanki</name>
    <name type="common">Sleeping chironomid midge</name>
    <dbReference type="NCBI Taxonomy" id="319348"/>
    <lineage>
        <taxon>Eukaryota</taxon>
        <taxon>Metazoa</taxon>
        <taxon>Ecdysozoa</taxon>
        <taxon>Arthropoda</taxon>
        <taxon>Hexapoda</taxon>
        <taxon>Insecta</taxon>
        <taxon>Pterygota</taxon>
        <taxon>Neoptera</taxon>
        <taxon>Endopterygota</taxon>
        <taxon>Diptera</taxon>
        <taxon>Nematocera</taxon>
        <taxon>Chironomoidea</taxon>
        <taxon>Chironomidae</taxon>
        <taxon>Chironominae</taxon>
        <taxon>Polypedilum</taxon>
        <taxon>Polypedilum</taxon>
    </lineage>
</organism>
<gene>
    <name evidence="8" type="ORF">PVAND_006537</name>
</gene>
<keyword evidence="3" id="KW-0809">Transit peptide</keyword>
<dbReference type="InterPro" id="IPR052143">
    <property type="entry name" value="Mitoribosomal_bL36m"/>
</dbReference>
<proteinExistence type="inferred from homology"/>
<dbReference type="OrthoDB" id="10265903at2759"/>
<evidence type="ECO:0000313" key="8">
    <source>
        <dbReference type="EMBL" id="KAG5676725.1"/>
    </source>
</evidence>
<evidence type="ECO:0000313" key="9">
    <source>
        <dbReference type="Proteomes" id="UP001107558"/>
    </source>
</evidence>
<dbReference type="SUPFAM" id="SSF57840">
    <property type="entry name" value="Ribosomal protein L36"/>
    <property type="match status" value="1"/>
</dbReference>
<name>A0A9J6C487_POLVA</name>
<comment type="caution">
    <text evidence="8">The sequence shown here is derived from an EMBL/GenBank/DDBJ whole genome shotgun (WGS) entry which is preliminary data.</text>
</comment>
<comment type="subcellular location">
    <subcellularLocation>
        <location evidence="1">Mitochondrion</location>
    </subcellularLocation>
</comment>
<dbReference type="GO" id="GO:0003735">
    <property type="term" value="F:structural constituent of ribosome"/>
    <property type="evidence" value="ECO:0007669"/>
    <property type="project" value="InterPro"/>
</dbReference>
<evidence type="ECO:0000256" key="3">
    <source>
        <dbReference type="ARBA" id="ARBA00022946"/>
    </source>
</evidence>
<dbReference type="AlphaFoldDB" id="A0A9J6C487"/>
<dbReference type="Pfam" id="PF00444">
    <property type="entry name" value="Ribosomal_L36"/>
    <property type="match status" value="1"/>
</dbReference>